<protein>
    <submittedName>
        <fullName evidence="3">Uncharacterized protein</fullName>
    </submittedName>
</protein>
<dbReference type="RefSeq" id="WP_263126369.1">
    <property type="nucleotide sequence ID" value="NZ_CP106753.1"/>
</dbReference>
<feature type="transmembrane region" description="Helical" evidence="2">
    <location>
        <begin position="351"/>
        <end position="382"/>
    </location>
</feature>
<keyword evidence="2" id="KW-0812">Transmembrane</keyword>
<feature type="region of interest" description="Disordered" evidence="1">
    <location>
        <begin position="429"/>
        <end position="458"/>
    </location>
</feature>
<feature type="transmembrane region" description="Helical" evidence="2">
    <location>
        <begin position="231"/>
        <end position="257"/>
    </location>
</feature>
<keyword evidence="2" id="KW-0472">Membrane</keyword>
<evidence type="ECO:0000313" key="4">
    <source>
        <dbReference type="Proteomes" id="UP001061302"/>
    </source>
</evidence>
<keyword evidence="4" id="KW-1185">Reference proteome</keyword>
<accession>A0ABY6DYM8</accession>
<feature type="transmembrane region" description="Helical" evidence="2">
    <location>
        <begin position="310"/>
        <end position="331"/>
    </location>
</feature>
<keyword evidence="2" id="KW-1133">Transmembrane helix</keyword>
<evidence type="ECO:0000313" key="3">
    <source>
        <dbReference type="EMBL" id="UXY16948.1"/>
    </source>
</evidence>
<gene>
    <name evidence="3" type="ORF">N8I74_08030</name>
</gene>
<dbReference type="EMBL" id="CP106753">
    <property type="protein sequence ID" value="UXY16948.1"/>
    <property type="molecule type" value="Genomic_DNA"/>
</dbReference>
<organism evidence="3 4">
    <name type="scientific">Chitiniphilus purpureus</name>
    <dbReference type="NCBI Taxonomy" id="2981137"/>
    <lineage>
        <taxon>Bacteria</taxon>
        <taxon>Pseudomonadati</taxon>
        <taxon>Pseudomonadota</taxon>
        <taxon>Betaproteobacteria</taxon>
        <taxon>Neisseriales</taxon>
        <taxon>Chitinibacteraceae</taxon>
        <taxon>Chitiniphilus</taxon>
    </lineage>
</organism>
<dbReference type="Proteomes" id="UP001061302">
    <property type="component" value="Chromosome"/>
</dbReference>
<reference evidence="3" key="1">
    <citation type="submission" date="2022-10" db="EMBL/GenBank/DDBJ databases">
        <title>Chitiniphilus purpureus sp. nov., a novel chitin-degrading bacterium isolated from crawfish pond sediment.</title>
        <authorList>
            <person name="Li K."/>
        </authorList>
    </citation>
    <scope>NUCLEOTIDE SEQUENCE</scope>
    <source>
        <strain evidence="3">CD1</strain>
    </source>
</reference>
<evidence type="ECO:0000256" key="2">
    <source>
        <dbReference type="SAM" id="Phobius"/>
    </source>
</evidence>
<feature type="transmembrane region" description="Helical" evidence="2">
    <location>
        <begin position="269"/>
        <end position="289"/>
    </location>
</feature>
<name>A0ABY6DYM8_9NEIS</name>
<sequence>MEEAKASVKGNLLWRSVALNQKAVIEEVDQALQLAKMNTPMTERAYEFALANLKNLQRFADTYKKAQSVFNTNQKAKDGGKAFGVSLKSVNTRNLDSKVITAGDAIFKKFKLDKAGDLLGEKIIKHMFLVRAMVDPEDVRKLIETEIKHERFVRADILQQLKDADTPEKLLLRPSEQAKAIQAQWAALKNDPKAKSVLKDARLAAIVGVLEALNFAKLARDAQAKGDAKSIFALAASGATIAASMLDVSAVAAKALFSDTSWTYQKLKFYGGMLSGVTSAVVGVVDVLTGIDKNRKGLYGLGTLYWSKGALGLVSGASTIFGAIGYAAPLVSQMTGRAAAGVAVEQLGKKAALIVGLRVLGMTIGAWATVGTIFIHFAIIVLTDDALQEWLEITPFGIKCKTKGAFKTAKQQDDALLKTVFGIDVPEPPKAGPHATYRPYGVSDLGSTAGSGSYPPRP</sequence>
<evidence type="ECO:0000256" key="1">
    <source>
        <dbReference type="SAM" id="MobiDB-lite"/>
    </source>
</evidence>
<proteinExistence type="predicted"/>